<dbReference type="Gene3D" id="3.40.50.1240">
    <property type="entry name" value="Phosphoglycerate mutase-like"/>
    <property type="match status" value="1"/>
</dbReference>
<dbReference type="GO" id="GO:0005829">
    <property type="term" value="C:cytosol"/>
    <property type="evidence" value="ECO:0007669"/>
    <property type="project" value="TreeGrafter"/>
</dbReference>
<dbReference type="AlphaFoldDB" id="A0A9E7AMB0"/>
<dbReference type="PANTHER" id="PTHR48100:SF44">
    <property type="entry name" value="PHOSPHATASE C1620.13-RELATED"/>
    <property type="match status" value="1"/>
</dbReference>
<evidence type="ECO:0000313" key="4">
    <source>
        <dbReference type="Proteomes" id="UP000831562"/>
    </source>
</evidence>
<dbReference type="InterPro" id="IPR013078">
    <property type="entry name" value="His_Pase_superF_clade-1"/>
</dbReference>
<accession>A0A9E7AMB0</accession>
<name>A0A9E7AMB0_9ACTN</name>
<dbReference type="Pfam" id="PF00300">
    <property type="entry name" value="His_Phos_1"/>
    <property type="match status" value="1"/>
</dbReference>
<organism evidence="3 4">
    <name type="scientific">Lancefieldella parvula</name>
    <dbReference type="NCBI Taxonomy" id="1382"/>
    <lineage>
        <taxon>Bacteria</taxon>
        <taxon>Bacillati</taxon>
        <taxon>Actinomycetota</taxon>
        <taxon>Coriobacteriia</taxon>
        <taxon>Coriobacteriales</taxon>
        <taxon>Atopobiaceae</taxon>
        <taxon>Lancefieldella</taxon>
    </lineage>
</organism>
<feature type="binding site" evidence="2">
    <location>
        <position position="67"/>
    </location>
    <ligand>
        <name>substrate</name>
    </ligand>
</feature>
<feature type="active site" description="Tele-phosphohistidine intermediate" evidence="1">
    <location>
        <position position="18"/>
    </location>
</feature>
<dbReference type="SMART" id="SM00855">
    <property type="entry name" value="PGAM"/>
    <property type="match status" value="1"/>
</dbReference>
<proteinExistence type="predicted"/>
<dbReference type="Proteomes" id="UP000831562">
    <property type="component" value="Chromosome"/>
</dbReference>
<dbReference type="SUPFAM" id="SSF53254">
    <property type="entry name" value="Phosphoglycerate mutase-like"/>
    <property type="match status" value="1"/>
</dbReference>
<sequence>MQPFEVPAQVHRILFMRHPESVANTQRFFSGRRDVELTEHGIEQREHAVRALVAFHPDRIWTSPLSRCKDMAQMAATELGIPCEVKDDLAEMDFGILESKRFADAEEILKPYGLTFPWASDENGHSIPAPEAESYEQVRSRCRNILNELSSLSGRTVCISHGGYLRSMMAEIFGIPGSSSWNVHLANVSSIFFTSTGSSDFKLGGFNLDPEEVIRRSTEPSFYDFRDIWGVTKGDK</sequence>
<feature type="active site" description="Proton donor/acceptor" evidence="1">
    <location>
        <position position="91"/>
    </location>
</feature>
<evidence type="ECO:0000256" key="2">
    <source>
        <dbReference type="PIRSR" id="PIRSR613078-2"/>
    </source>
</evidence>
<dbReference type="CDD" id="cd07067">
    <property type="entry name" value="HP_PGM_like"/>
    <property type="match status" value="1"/>
</dbReference>
<dbReference type="GO" id="GO:0016791">
    <property type="term" value="F:phosphatase activity"/>
    <property type="evidence" value="ECO:0007669"/>
    <property type="project" value="TreeGrafter"/>
</dbReference>
<gene>
    <name evidence="3" type="ORF">M3I19_03995</name>
</gene>
<dbReference type="InterPro" id="IPR029033">
    <property type="entry name" value="His_PPase_superfam"/>
</dbReference>
<feature type="binding site" evidence="2">
    <location>
        <begin position="17"/>
        <end position="24"/>
    </location>
    <ligand>
        <name>substrate</name>
    </ligand>
</feature>
<protein>
    <submittedName>
        <fullName evidence="3">Histidine phosphatase family protein</fullName>
    </submittedName>
</protein>
<dbReference type="InterPro" id="IPR050275">
    <property type="entry name" value="PGM_Phosphatase"/>
</dbReference>
<reference evidence="3" key="1">
    <citation type="submission" date="2022-05" db="EMBL/GenBank/DDBJ databases">
        <title>Using nanopore sequencing to obtain complete genomes from saliva samples.</title>
        <authorList>
            <person name="Baker J.L."/>
        </authorList>
    </citation>
    <scope>NUCLEOTIDE SEQUENCE</scope>
    <source>
        <strain evidence="3">JCVI-JB-Lp32</strain>
    </source>
</reference>
<evidence type="ECO:0000313" key="3">
    <source>
        <dbReference type="EMBL" id="UQF77483.1"/>
    </source>
</evidence>
<evidence type="ECO:0000256" key="1">
    <source>
        <dbReference type="PIRSR" id="PIRSR613078-1"/>
    </source>
</evidence>
<dbReference type="PANTHER" id="PTHR48100">
    <property type="entry name" value="BROAD-SPECIFICITY PHOSPHATASE YOR283W-RELATED"/>
    <property type="match status" value="1"/>
</dbReference>
<dbReference type="EMBL" id="CP097092">
    <property type="protein sequence ID" value="UQF77483.1"/>
    <property type="molecule type" value="Genomic_DNA"/>
</dbReference>